<dbReference type="AlphaFoldDB" id="A0AAD6TND7"/>
<organism evidence="2 3">
    <name type="scientific">Mycena belliarum</name>
    <dbReference type="NCBI Taxonomy" id="1033014"/>
    <lineage>
        <taxon>Eukaryota</taxon>
        <taxon>Fungi</taxon>
        <taxon>Dikarya</taxon>
        <taxon>Basidiomycota</taxon>
        <taxon>Agaricomycotina</taxon>
        <taxon>Agaricomycetes</taxon>
        <taxon>Agaricomycetidae</taxon>
        <taxon>Agaricales</taxon>
        <taxon>Marasmiineae</taxon>
        <taxon>Mycenaceae</taxon>
        <taxon>Mycena</taxon>
    </lineage>
</organism>
<evidence type="ECO:0000256" key="1">
    <source>
        <dbReference type="SAM" id="MobiDB-lite"/>
    </source>
</evidence>
<dbReference type="EMBL" id="JARJCN010000106">
    <property type="protein sequence ID" value="KAJ7074988.1"/>
    <property type="molecule type" value="Genomic_DNA"/>
</dbReference>
<reference evidence="2" key="1">
    <citation type="submission" date="2023-03" db="EMBL/GenBank/DDBJ databases">
        <title>Massive genome expansion in bonnet fungi (Mycena s.s.) driven by repeated elements and novel gene families across ecological guilds.</title>
        <authorList>
            <consortium name="Lawrence Berkeley National Laboratory"/>
            <person name="Harder C.B."/>
            <person name="Miyauchi S."/>
            <person name="Viragh M."/>
            <person name="Kuo A."/>
            <person name="Thoen E."/>
            <person name="Andreopoulos B."/>
            <person name="Lu D."/>
            <person name="Skrede I."/>
            <person name="Drula E."/>
            <person name="Henrissat B."/>
            <person name="Morin E."/>
            <person name="Kohler A."/>
            <person name="Barry K."/>
            <person name="LaButti K."/>
            <person name="Morin E."/>
            <person name="Salamov A."/>
            <person name="Lipzen A."/>
            <person name="Mereny Z."/>
            <person name="Hegedus B."/>
            <person name="Baldrian P."/>
            <person name="Stursova M."/>
            <person name="Weitz H."/>
            <person name="Taylor A."/>
            <person name="Grigoriev I.V."/>
            <person name="Nagy L.G."/>
            <person name="Martin F."/>
            <person name="Kauserud H."/>
        </authorList>
    </citation>
    <scope>NUCLEOTIDE SEQUENCE</scope>
    <source>
        <strain evidence="2">CBHHK173m</strain>
    </source>
</reference>
<comment type="caution">
    <text evidence="2">The sequence shown here is derived from an EMBL/GenBank/DDBJ whole genome shotgun (WGS) entry which is preliminary data.</text>
</comment>
<name>A0AAD6TND7_9AGAR</name>
<feature type="region of interest" description="Disordered" evidence="1">
    <location>
        <begin position="141"/>
        <end position="165"/>
    </location>
</feature>
<accession>A0AAD6TND7</accession>
<sequence>MANIVEVTLSNQLSDGLKANPDFEMKLCDGSPLLKAGTVAWRPRDVGSLKSKPSNAGIYQSSARVRAIEGIVSYMLPGTSKSMLVIYFSNSKCRLLLIADNTTITEDLIDQVEDEDRKTAEGNPAYDVKVSAGSPVLTSGAVGAPPIDVPSQTREGNNGGIYQSLGGRGSVRGATGYNLPGGTDVLVVYFDNNRGLVSTVPAGSSLTTAEVEAAAGGSRTLTGTFTVAGERASYTASVEGHPSGDALAVTVMLRNSML</sequence>
<evidence type="ECO:0000313" key="2">
    <source>
        <dbReference type="EMBL" id="KAJ7074988.1"/>
    </source>
</evidence>
<keyword evidence="3" id="KW-1185">Reference proteome</keyword>
<evidence type="ECO:0000313" key="3">
    <source>
        <dbReference type="Proteomes" id="UP001222325"/>
    </source>
</evidence>
<protein>
    <submittedName>
        <fullName evidence="2">Uncharacterized protein</fullName>
    </submittedName>
</protein>
<proteinExistence type="predicted"/>
<gene>
    <name evidence="2" type="ORF">B0H15DRAFT_956871</name>
</gene>
<dbReference type="Proteomes" id="UP001222325">
    <property type="component" value="Unassembled WGS sequence"/>
</dbReference>